<protein>
    <submittedName>
        <fullName evidence="1">Uncharacterized protein</fullName>
    </submittedName>
</protein>
<sequence>MRFFLELVSCCGSANQCAAIERTSSEPRSEETSTLVSAVRNHRRKKRGRTGPTAARAWRPSLGSISEDNAHALSQREFSRSGVVGSEREVKRKSAAASAAKVRSRSYDDDFGRHSVSTVIPAFSPTPFVF</sequence>
<evidence type="ECO:0000313" key="2">
    <source>
        <dbReference type="Proteomes" id="UP000828941"/>
    </source>
</evidence>
<dbReference type="Proteomes" id="UP000828941">
    <property type="component" value="Chromosome 7"/>
</dbReference>
<dbReference type="EMBL" id="CM039432">
    <property type="protein sequence ID" value="KAI4333788.1"/>
    <property type="molecule type" value="Genomic_DNA"/>
</dbReference>
<name>A0ACB9NBM9_BAUVA</name>
<reference evidence="1 2" key="1">
    <citation type="journal article" date="2022" name="DNA Res.">
        <title>Chromosomal-level genome assembly of the orchid tree Bauhinia variegata (Leguminosae; Cercidoideae) supports the allotetraploid origin hypothesis of Bauhinia.</title>
        <authorList>
            <person name="Zhong Y."/>
            <person name="Chen Y."/>
            <person name="Zheng D."/>
            <person name="Pang J."/>
            <person name="Liu Y."/>
            <person name="Luo S."/>
            <person name="Meng S."/>
            <person name="Qian L."/>
            <person name="Wei D."/>
            <person name="Dai S."/>
            <person name="Zhou R."/>
        </authorList>
    </citation>
    <scope>NUCLEOTIDE SEQUENCE [LARGE SCALE GENOMIC DNA]</scope>
    <source>
        <strain evidence="1">BV-YZ2020</strain>
    </source>
</reference>
<organism evidence="1 2">
    <name type="scientific">Bauhinia variegata</name>
    <name type="common">Purple orchid tree</name>
    <name type="synonym">Phanera variegata</name>
    <dbReference type="NCBI Taxonomy" id="167791"/>
    <lineage>
        <taxon>Eukaryota</taxon>
        <taxon>Viridiplantae</taxon>
        <taxon>Streptophyta</taxon>
        <taxon>Embryophyta</taxon>
        <taxon>Tracheophyta</taxon>
        <taxon>Spermatophyta</taxon>
        <taxon>Magnoliopsida</taxon>
        <taxon>eudicotyledons</taxon>
        <taxon>Gunneridae</taxon>
        <taxon>Pentapetalae</taxon>
        <taxon>rosids</taxon>
        <taxon>fabids</taxon>
        <taxon>Fabales</taxon>
        <taxon>Fabaceae</taxon>
        <taxon>Cercidoideae</taxon>
        <taxon>Cercideae</taxon>
        <taxon>Bauhiniinae</taxon>
        <taxon>Bauhinia</taxon>
    </lineage>
</organism>
<comment type="caution">
    <text evidence="1">The sequence shown here is derived from an EMBL/GenBank/DDBJ whole genome shotgun (WGS) entry which is preliminary data.</text>
</comment>
<evidence type="ECO:0000313" key="1">
    <source>
        <dbReference type="EMBL" id="KAI4333788.1"/>
    </source>
</evidence>
<proteinExistence type="predicted"/>
<keyword evidence="2" id="KW-1185">Reference proteome</keyword>
<accession>A0ACB9NBM9</accession>
<gene>
    <name evidence="1" type="ORF">L6164_018550</name>
</gene>